<protein>
    <submittedName>
        <fullName evidence="7">TetR/AcrR family transcriptional regulator</fullName>
    </submittedName>
</protein>
<evidence type="ECO:0000256" key="3">
    <source>
        <dbReference type="ARBA" id="ARBA00023163"/>
    </source>
</evidence>
<dbReference type="Pfam" id="PF00440">
    <property type="entry name" value="TetR_N"/>
    <property type="match status" value="1"/>
</dbReference>
<dbReference type="RefSeq" id="WP_262842614.1">
    <property type="nucleotide sequence ID" value="NZ_JANZYP010000012.1"/>
</dbReference>
<dbReference type="InterPro" id="IPR009057">
    <property type="entry name" value="Homeodomain-like_sf"/>
</dbReference>
<evidence type="ECO:0000256" key="1">
    <source>
        <dbReference type="ARBA" id="ARBA00023015"/>
    </source>
</evidence>
<feature type="region of interest" description="Disordered" evidence="5">
    <location>
        <begin position="1"/>
        <end position="28"/>
    </location>
</feature>
<dbReference type="SUPFAM" id="SSF46689">
    <property type="entry name" value="Homeodomain-like"/>
    <property type="match status" value="1"/>
</dbReference>
<evidence type="ECO:0000313" key="8">
    <source>
        <dbReference type="Proteomes" id="UP001595891"/>
    </source>
</evidence>
<dbReference type="EMBL" id="JBHSFN010000002">
    <property type="protein sequence ID" value="MFC4585336.1"/>
    <property type="molecule type" value="Genomic_DNA"/>
</dbReference>
<reference evidence="8" key="1">
    <citation type="journal article" date="2019" name="Int. J. Syst. Evol. Microbiol.">
        <title>The Global Catalogue of Microorganisms (GCM) 10K type strain sequencing project: providing services to taxonomists for standard genome sequencing and annotation.</title>
        <authorList>
            <consortium name="The Broad Institute Genomics Platform"/>
            <consortium name="The Broad Institute Genome Sequencing Center for Infectious Disease"/>
            <person name="Wu L."/>
            <person name="Ma J."/>
        </authorList>
    </citation>
    <scope>NUCLEOTIDE SEQUENCE [LARGE SCALE GENOMIC DNA]</scope>
    <source>
        <strain evidence="8">CCUG 49560</strain>
    </source>
</reference>
<proteinExistence type="predicted"/>
<gene>
    <name evidence="7" type="ORF">ACFO8L_04610</name>
</gene>
<sequence length="221" mass="24177">MNDPAASGRSPADAPSARRSYQSPLREEGAAATRTRIVAAARELFASRGFGGTTVAMIAKHAKVATPTVYATFGTKAAIVGEMIARLEAEADRDRWGSRIQEEPDPRRKLGLYASFLRKLYSNGRDMWAAAINAASDPAVVELQNHGERESREWLAPIIASLDEAGELAAHLTRDQAIDRAWMLSALELYFRGTTGLGWTDDQYESWLAEILGQQLTRQGA</sequence>
<dbReference type="PANTHER" id="PTHR30055:SF234">
    <property type="entry name" value="HTH-TYPE TRANSCRIPTIONAL REGULATOR BETI"/>
    <property type="match status" value="1"/>
</dbReference>
<dbReference type="PROSITE" id="PS50977">
    <property type="entry name" value="HTH_TETR_2"/>
    <property type="match status" value="1"/>
</dbReference>
<evidence type="ECO:0000256" key="5">
    <source>
        <dbReference type="SAM" id="MobiDB-lite"/>
    </source>
</evidence>
<evidence type="ECO:0000313" key="7">
    <source>
        <dbReference type="EMBL" id="MFC4585336.1"/>
    </source>
</evidence>
<dbReference type="InterPro" id="IPR050109">
    <property type="entry name" value="HTH-type_TetR-like_transc_reg"/>
</dbReference>
<comment type="caution">
    <text evidence="7">The sequence shown here is derived from an EMBL/GenBank/DDBJ whole genome shotgun (WGS) entry which is preliminary data.</text>
</comment>
<accession>A0ABV9E746</accession>
<evidence type="ECO:0000259" key="6">
    <source>
        <dbReference type="PROSITE" id="PS50977"/>
    </source>
</evidence>
<dbReference type="Gene3D" id="1.10.357.10">
    <property type="entry name" value="Tetracycline Repressor, domain 2"/>
    <property type="match status" value="1"/>
</dbReference>
<dbReference type="PANTHER" id="PTHR30055">
    <property type="entry name" value="HTH-TYPE TRANSCRIPTIONAL REGULATOR RUTR"/>
    <property type="match status" value="1"/>
</dbReference>
<evidence type="ECO:0000256" key="4">
    <source>
        <dbReference type="PROSITE-ProRule" id="PRU00335"/>
    </source>
</evidence>
<dbReference type="InterPro" id="IPR001647">
    <property type="entry name" value="HTH_TetR"/>
</dbReference>
<keyword evidence="1" id="KW-0805">Transcription regulation</keyword>
<name>A0ABV9E746_9ACTN</name>
<dbReference type="Proteomes" id="UP001595891">
    <property type="component" value="Unassembled WGS sequence"/>
</dbReference>
<feature type="DNA-binding region" description="H-T-H motif" evidence="4">
    <location>
        <begin position="54"/>
        <end position="73"/>
    </location>
</feature>
<evidence type="ECO:0000256" key="2">
    <source>
        <dbReference type="ARBA" id="ARBA00023125"/>
    </source>
</evidence>
<keyword evidence="2 4" id="KW-0238">DNA-binding</keyword>
<dbReference type="PRINTS" id="PR00455">
    <property type="entry name" value="HTHTETR"/>
</dbReference>
<keyword evidence="8" id="KW-1185">Reference proteome</keyword>
<feature type="domain" description="HTH tetR-type" evidence="6">
    <location>
        <begin position="31"/>
        <end position="91"/>
    </location>
</feature>
<keyword evidence="3" id="KW-0804">Transcription</keyword>
<organism evidence="7 8">
    <name type="scientific">Sphaerisporangium corydalis</name>
    <dbReference type="NCBI Taxonomy" id="1441875"/>
    <lineage>
        <taxon>Bacteria</taxon>
        <taxon>Bacillati</taxon>
        <taxon>Actinomycetota</taxon>
        <taxon>Actinomycetes</taxon>
        <taxon>Streptosporangiales</taxon>
        <taxon>Streptosporangiaceae</taxon>
        <taxon>Sphaerisporangium</taxon>
    </lineage>
</organism>